<keyword evidence="1" id="KW-0472">Membrane</keyword>
<keyword evidence="3" id="KW-1185">Reference proteome</keyword>
<sequence length="413" mass="49031">MRALLLFFSWQEKTSFRLYLRQLQGGRKLEKQISRTLIIINMKDTEIEDEEKLLSSEQVASYRIVLPKKVFRNRFTWSCYEIYRSLTFRIWLLLWLSLIAWWEISAVWIYPFIAFVLLFLGVISLPAIQISCGKCAISKQLIQFSKEIIENTPGTHADDWDAIAVNLNSYMYENKLWKTEYLFFDGSHCQEAFRTTILEPFSLKKDDDAKLKSFGDSVPYIEKALEFYFAEVNKEWEPSLSTTNSTDAQLPREIYRFKLTWVFKRIFRLRSLLLALFHSVFIFAKWNWGLLFRVLYLGGIFFIMVMQDFQNMVGAWMKMEHKKQFLSTIINEQDIGAKGWDKIAKIMNRYLFEQKAWRNEEYFFDGIDCQRFFEGNFVSLLSCKKTSSNVSLDVELWPYIRQAQSSCSDEHLV</sequence>
<feature type="transmembrane region" description="Helical" evidence="1">
    <location>
        <begin position="290"/>
        <end position="309"/>
    </location>
</feature>
<proteinExistence type="predicted"/>
<dbReference type="AlphaFoldDB" id="J5S9V7"/>
<dbReference type="Proteomes" id="UP000002753">
    <property type="component" value="Unassembled WGS sequence"/>
</dbReference>
<dbReference type="InterPro" id="IPR001142">
    <property type="entry name" value="DUP/COS"/>
</dbReference>
<dbReference type="EMBL" id="AACI03000398">
    <property type="protein sequence ID" value="EJT44306.1"/>
    <property type="molecule type" value="Genomic_DNA"/>
</dbReference>
<protein>
    <submittedName>
        <fullName evidence="2">Uncharacterized protein</fullName>
    </submittedName>
</protein>
<keyword evidence="1" id="KW-0812">Transmembrane</keyword>
<keyword evidence="1" id="KW-1133">Transmembrane helix</keyword>
<accession>J5S9V7</accession>
<feature type="transmembrane region" description="Helical" evidence="1">
    <location>
        <begin position="108"/>
        <end position="128"/>
    </location>
</feature>
<reference evidence="2 3" key="1">
    <citation type="journal article" date="2003" name="Science">
        <title>Finding functional features in Saccharomyces genomes by phylogenetic footprinting.</title>
        <authorList>
            <person name="Cliften P.F."/>
            <person name="Sudarsanam P."/>
            <person name="Desikan A."/>
            <person name="Fulton L."/>
            <person name="Fulton B."/>
            <person name="Majors J."/>
            <person name="Waterston R."/>
            <person name="Cohen B.A."/>
            <person name="Johnston M."/>
        </authorList>
    </citation>
    <scope>NUCLEOTIDE SEQUENCE [LARGE SCALE GENOMIC DNA]</scope>
    <source>
        <strain evidence="3">ATCC MYA-4449 / AS 2.2408 / CBS 8840 / NBRC 1802 / NCYC 2889</strain>
    </source>
</reference>
<evidence type="ECO:0000313" key="3">
    <source>
        <dbReference type="Proteomes" id="UP000002753"/>
    </source>
</evidence>
<dbReference type="Pfam" id="PF00674">
    <property type="entry name" value="DUP"/>
    <property type="match status" value="2"/>
</dbReference>
<organism evidence="2 3">
    <name type="scientific">Saccharomyces kudriavzevii (strain ATCC MYA-4449 / AS 2.2408 / CBS 8840 / NBRC 1802 / NCYC 2889)</name>
    <name type="common">Yeast</name>
    <dbReference type="NCBI Taxonomy" id="226230"/>
    <lineage>
        <taxon>Eukaryota</taxon>
        <taxon>Fungi</taxon>
        <taxon>Dikarya</taxon>
        <taxon>Ascomycota</taxon>
        <taxon>Saccharomycotina</taxon>
        <taxon>Saccharomycetes</taxon>
        <taxon>Saccharomycetales</taxon>
        <taxon>Saccharomycetaceae</taxon>
        <taxon>Saccharomyces</taxon>
    </lineage>
</organism>
<dbReference type="HOGENOM" id="CLU_062892_1_0_1"/>
<gene>
    <name evidence="2" type="ORF">SKUD_199606</name>
</gene>
<feature type="transmembrane region" description="Helical" evidence="1">
    <location>
        <begin position="82"/>
        <end position="102"/>
    </location>
</feature>
<feature type="transmembrane region" description="Helical" evidence="1">
    <location>
        <begin position="266"/>
        <end position="284"/>
    </location>
</feature>
<evidence type="ECO:0000313" key="2">
    <source>
        <dbReference type="EMBL" id="EJT44306.1"/>
    </source>
</evidence>
<name>J5S9V7_SACK1</name>
<comment type="caution">
    <text evidence="2">The sequence shown here is derived from an EMBL/GenBank/DDBJ whole genome shotgun (WGS) entry which is preliminary data.</text>
</comment>
<evidence type="ECO:0000256" key="1">
    <source>
        <dbReference type="SAM" id="Phobius"/>
    </source>
</evidence>
<reference evidence="3" key="2">
    <citation type="journal article" date="2011" name="G3 (Bethesda)">
        <title>The awesome power of yeast evolutionary genetics: New genome sequences and strain resources for the Saccharomyces sensu stricto genus.</title>
        <authorList>
            <person name="Scannell D.R."/>
            <person name="Zill O.A."/>
            <person name="Rokas A."/>
            <person name="Payen C."/>
            <person name="Dunham M.J."/>
            <person name="Eisen M.B."/>
            <person name="Rine J."/>
            <person name="Johnston M."/>
            <person name="Hittinger C.T."/>
        </authorList>
    </citation>
    <scope>GENOME REANNOTATION</scope>
    <source>
        <strain evidence="3">ATCC MYA-4449 / AS 2.2408 / CBS 8840 / NBRC 1802 / NCYC 2889</strain>
    </source>
</reference>